<dbReference type="InterPro" id="IPR012347">
    <property type="entry name" value="Ferritin-like"/>
</dbReference>
<dbReference type="GO" id="GO:0046872">
    <property type="term" value="F:metal ion binding"/>
    <property type="evidence" value="ECO:0007669"/>
    <property type="project" value="UniProtKB-KW"/>
</dbReference>
<evidence type="ECO:0000256" key="7">
    <source>
        <dbReference type="ARBA" id="ARBA00023033"/>
    </source>
</evidence>
<evidence type="ECO:0000256" key="4">
    <source>
        <dbReference type="ARBA" id="ARBA00022723"/>
    </source>
</evidence>
<name>A0A3B0YYL4_9ZZZZ</name>
<evidence type="ECO:0000256" key="2">
    <source>
        <dbReference type="ARBA" id="ARBA00022475"/>
    </source>
</evidence>
<dbReference type="InterPro" id="IPR011566">
    <property type="entry name" value="Ubq_synth_Coq7"/>
</dbReference>
<evidence type="ECO:0000256" key="9">
    <source>
        <dbReference type="SAM" id="MobiDB-lite"/>
    </source>
</evidence>
<dbReference type="HAMAP" id="MF_01658">
    <property type="entry name" value="COQ7"/>
    <property type="match status" value="1"/>
</dbReference>
<dbReference type="PANTHER" id="PTHR11237">
    <property type="entry name" value="COENZYME Q10 BIOSYNTHESIS PROTEIN 7"/>
    <property type="match status" value="1"/>
</dbReference>
<feature type="compositionally biased region" description="Basic and acidic residues" evidence="9">
    <location>
        <begin position="35"/>
        <end position="46"/>
    </location>
</feature>
<keyword evidence="2" id="KW-1003">Cell membrane</keyword>
<keyword evidence="7" id="KW-0503">Monooxygenase</keyword>
<evidence type="ECO:0000256" key="8">
    <source>
        <dbReference type="ARBA" id="ARBA00023136"/>
    </source>
</evidence>
<evidence type="ECO:0000256" key="6">
    <source>
        <dbReference type="ARBA" id="ARBA00023004"/>
    </source>
</evidence>
<evidence type="ECO:0000256" key="5">
    <source>
        <dbReference type="ARBA" id="ARBA00023002"/>
    </source>
</evidence>
<dbReference type="InterPro" id="IPR009078">
    <property type="entry name" value="Ferritin-like_SF"/>
</dbReference>
<reference evidence="10" key="1">
    <citation type="submission" date="2018-06" db="EMBL/GenBank/DDBJ databases">
        <authorList>
            <person name="Zhirakovskaya E."/>
        </authorList>
    </citation>
    <scope>NUCLEOTIDE SEQUENCE</scope>
</reference>
<feature type="region of interest" description="Disordered" evidence="9">
    <location>
        <begin position="25"/>
        <end position="46"/>
    </location>
</feature>
<protein>
    <submittedName>
        <fullName evidence="10">2-polyprenyl-3-methyl-6-methoxy-1,4-benzoquinol hydroxylase, coq7 type</fullName>
    </submittedName>
</protein>
<proteinExistence type="inferred from homology"/>
<keyword evidence="6" id="KW-0408">Iron</keyword>
<sequence>MYKRNYSPLDRLLISANNALQTLCTTPTGTQRANPADKHEDSELSEKERKHVASLMRINHAGEVAAQALYQGQALTAKLPKVRIKMEQAAIEENDHLIWCEKRVKELGKQTSLLNPLWYFGSFTIGAMAGAAGDKWSLGFVAETEQQVVRHLNSHLDKLPREDKKSAAILEQMKDDELHHAAVALEAGGAKLPAPVKIMMSITSKVMTHTAYRF</sequence>
<evidence type="ECO:0000313" key="10">
    <source>
        <dbReference type="EMBL" id="VAW86165.1"/>
    </source>
</evidence>
<gene>
    <name evidence="10" type="ORF">MNBD_GAMMA16-882</name>
</gene>
<dbReference type="SUPFAM" id="SSF47240">
    <property type="entry name" value="Ferritin-like"/>
    <property type="match status" value="1"/>
</dbReference>
<accession>A0A3B0YYL4</accession>
<keyword evidence="4" id="KW-0479">Metal-binding</keyword>
<evidence type="ECO:0000256" key="3">
    <source>
        <dbReference type="ARBA" id="ARBA00022688"/>
    </source>
</evidence>
<dbReference type="EMBL" id="UOFO01000088">
    <property type="protein sequence ID" value="VAW86165.1"/>
    <property type="molecule type" value="Genomic_DNA"/>
</dbReference>
<keyword evidence="5" id="KW-0560">Oxidoreductase</keyword>
<dbReference type="PANTHER" id="PTHR11237:SF4">
    <property type="entry name" value="5-DEMETHOXYUBIQUINONE HYDROXYLASE, MITOCHONDRIAL"/>
    <property type="match status" value="1"/>
</dbReference>
<evidence type="ECO:0000256" key="1">
    <source>
        <dbReference type="ARBA" id="ARBA00004749"/>
    </source>
</evidence>
<dbReference type="GO" id="GO:0004497">
    <property type="term" value="F:monooxygenase activity"/>
    <property type="evidence" value="ECO:0007669"/>
    <property type="project" value="UniProtKB-KW"/>
</dbReference>
<dbReference type="CDD" id="cd01042">
    <property type="entry name" value="DMQH"/>
    <property type="match status" value="1"/>
</dbReference>
<dbReference type="GO" id="GO:0006744">
    <property type="term" value="P:ubiquinone biosynthetic process"/>
    <property type="evidence" value="ECO:0007669"/>
    <property type="project" value="UniProtKB-KW"/>
</dbReference>
<comment type="pathway">
    <text evidence="1">Cofactor biosynthesis; ubiquinone biosynthesis.</text>
</comment>
<dbReference type="InterPro" id="IPR047809">
    <property type="entry name" value="COQ7_proteobact"/>
</dbReference>
<dbReference type="Gene3D" id="1.20.1260.10">
    <property type="match status" value="1"/>
</dbReference>
<dbReference type="AlphaFoldDB" id="A0A3B0YYL4"/>
<keyword evidence="3" id="KW-0831">Ubiquinone biosynthesis</keyword>
<organism evidence="10">
    <name type="scientific">hydrothermal vent metagenome</name>
    <dbReference type="NCBI Taxonomy" id="652676"/>
    <lineage>
        <taxon>unclassified sequences</taxon>
        <taxon>metagenomes</taxon>
        <taxon>ecological metagenomes</taxon>
    </lineage>
</organism>
<dbReference type="NCBIfam" id="NF033656">
    <property type="entry name" value="DMQ_monoox_COQ7"/>
    <property type="match status" value="1"/>
</dbReference>
<dbReference type="Pfam" id="PF03232">
    <property type="entry name" value="COQ7"/>
    <property type="match status" value="1"/>
</dbReference>
<keyword evidence="8" id="KW-0472">Membrane</keyword>